<dbReference type="PROSITE" id="PS00433">
    <property type="entry name" value="PHOSPHOFRUCTOKINASE"/>
    <property type="match status" value="1"/>
</dbReference>
<dbReference type="InterPro" id="IPR012003">
    <property type="entry name" value="ATP_PFK_prok-type"/>
</dbReference>
<evidence type="ECO:0000256" key="11">
    <source>
        <dbReference type="ARBA" id="ARBA00022840"/>
    </source>
</evidence>
<dbReference type="EC" id="2.7.1.11" evidence="4"/>
<comment type="catalytic activity">
    <reaction evidence="15">
        <text>beta-D-fructose 6-phosphate + ATP = beta-D-fructose 1,6-bisphosphate + ADP + H(+)</text>
        <dbReference type="Rhea" id="RHEA:16109"/>
        <dbReference type="ChEBI" id="CHEBI:15378"/>
        <dbReference type="ChEBI" id="CHEBI:30616"/>
        <dbReference type="ChEBI" id="CHEBI:32966"/>
        <dbReference type="ChEBI" id="CHEBI:57634"/>
        <dbReference type="ChEBI" id="CHEBI:456216"/>
        <dbReference type="EC" id="2.7.1.11"/>
    </reaction>
</comment>
<keyword evidence="13" id="KW-0324">Glycolysis</keyword>
<dbReference type="GO" id="GO:0016208">
    <property type="term" value="F:AMP binding"/>
    <property type="evidence" value="ECO:0007669"/>
    <property type="project" value="TreeGrafter"/>
</dbReference>
<dbReference type="Proteomes" id="UP000266178">
    <property type="component" value="Unassembled WGS sequence"/>
</dbReference>
<dbReference type="EMBL" id="QWLB01000020">
    <property type="protein sequence ID" value="RIH92401.1"/>
    <property type="molecule type" value="Genomic_DNA"/>
</dbReference>
<evidence type="ECO:0000256" key="13">
    <source>
        <dbReference type="ARBA" id="ARBA00023152"/>
    </source>
</evidence>
<dbReference type="AlphaFoldDB" id="A0A399FCJ0"/>
<sequence length="306" mass="32707">MSKLAILTSGGDSPGMNMAVWAATHAAQARGWEVLGIRQGFSGLLRGESLPLSSSKALPYARLGGTFLGTAREPEFAHKIPAALHRLQQAEVSHLLVLGGNGSLAGAARIAEAGFKVVGIPCTIDNDVDGSDESIGFDTALNTALWLFDGLRDTAEALPRWFSLETLGGDTGFLAQAVARAGGADVLLVPERPLPLEVLEQNMREALGRQGFAFLVASEGYPELMGTLERLEQALGLRLRHTRIGHAQRGGRPSGHDRLLARALAEHAVEALAHHHSGMIGLQQGQYRRVAFEQIGPRKPFPKDLL</sequence>
<dbReference type="UniPathway" id="UPA00109">
    <property type="reaction ID" value="UER00182"/>
</dbReference>
<dbReference type="PANTHER" id="PTHR13697:SF4">
    <property type="entry name" value="ATP-DEPENDENT 6-PHOSPHOFRUCTOKINASE"/>
    <property type="match status" value="1"/>
</dbReference>
<gene>
    <name evidence="17" type="primary">pfkA_2</name>
    <name evidence="17" type="ORF">Mgrana_01697</name>
</gene>
<feature type="domain" description="Phosphofructokinase" evidence="16">
    <location>
        <begin position="3"/>
        <end position="272"/>
    </location>
</feature>
<evidence type="ECO:0000256" key="6">
    <source>
        <dbReference type="ARBA" id="ARBA00022533"/>
    </source>
</evidence>
<keyword evidence="6" id="KW-0021">Allosteric enzyme</keyword>
<keyword evidence="8" id="KW-0479">Metal-binding</keyword>
<name>A0A399FCJ0_9DEIN</name>
<keyword evidence="12" id="KW-0460">Magnesium</keyword>
<keyword evidence="18" id="KW-1185">Reference proteome</keyword>
<keyword evidence="9" id="KW-0547">Nucleotide-binding</keyword>
<keyword evidence="5" id="KW-0963">Cytoplasm</keyword>
<keyword evidence="10 17" id="KW-0418">Kinase</keyword>
<evidence type="ECO:0000256" key="14">
    <source>
        <dbReference type="ARBA" id="ARBA00038478"/>
    </source>
</evidence>
<evidence type="ECO:0000256" key="15">
    <source>
        <dbReference type="ARBA" id="ARBA00048070"/>
    </source>
</evidence>
<evidence type="ECO:0000256" key="12">
    <source>
        <dbReference type="ARBA" id="ARBA00022842"/>
    </source>
</evidence>
<comment type="cofactor">
    <cofactor evidence="1">
        <name>Mg(2+)</name>
        <dbReference type="ChEBI" id="CHEBI:18420"/>
    </cofactor>
</comment>
<dbReference type="PRINTS" id="PR00476">
    <property type="entry name" value="PHFRCTKINASE"/>
</dbReference>
<dbReference type="InterPro" id="IPR000023">
    <property type="entry name" value="Phosphofructokinase_dom"/>
</dbReference>
<dbReference type="InterPro" id="IPR015912">
    <property type="entry name" value="Phosphofructokinase_CS"/>
</dbReference>
<comment type="caution">
    <text evidence="17">The sequence shown here is derived from an EMBL/GenBank/DDBJ whole genome shotgun (WGS) entry which is preliminary data.</text>
</comment>
<dbReference type="SUPFAM" id="SSF53784">
    <property type="entry name" value="Phosphofructokinase"/>
    <property type="match status" value="1"/>
</dbReference>
<evidence type="ECO:0000256" key="8">
    <source>
        <dbReference type="ARBA" id="ARBA00022723"/>
    </source>
</evidence>
<dbReference type="GO" id="GO:0061621">
    <property type="term" value="P:canonical glycolysis"/>
    <property type="evidence" value="ECO:0007669"/>
    <property type="project" value="TreeGrafter"/>
</dbReference>
<dbReference type="Gene3D" id="3.40.50.460">
    <property type="entry name" value="Phosphofructokinase domain"/>
    <property type="match status" value="1"/>
</dbReference>
<proteinExistence type="inferred from homology"/>
<accession>A0A399FCJ0</accession>
<evidence type="ECO:0000256" key="10">
    <source>
        <dbReference type="ARBA" id="ARBA00022777"/>
    </source>
</evidence>
<dbReference type="PIRSF" id="PIRSF000532">
    <property type="entry name" value="ATP_PFK_prok"/>
    <property type="match status" value="1"/>
</dbReference>
<dbReference type="Pfam" id="PF00365">
    <property type="entry name" value="PFK"/>
    <property type="match status" value="1"/>
</dbReference>
<evidence type="ECO:0000256" key="9">
    <source>
        <dbReference type="ARBA" id="ARBA00022741"/>
    </source>
</evidence>
<dbReference type="GO" id="GO:0070095">
    <property type="term" value="F:fructose-6-phosphate binding"/>
    <property type="evidence" value="ECO:0007669"/>
    <property type="project" value="TreeGrafter"/>
</dbReference>
<dbReference type="Gene3D" id="3.40.50.450">
    <property type="match status" value="1"/>
</dbReference>
<evidence type="ECO:0000256" key="7">
    <source>
        <dbReference type="ARBA" id="ARBA00022679"/>
    </source>
</evidence>
<dbReference type="OrthoDB" id="9802503at2"/>
<dbReference type="RefSeq" id="WP_119357189.1">
    <property type="nucleotide sequence ID" value="NZ_BJXM01000011.1"/>
</dbReference>
<dbReference type="InterPro" id="IPR022953">
    <property type="entry name" value="ATP_PFK"/>
</dbReference>
<dbReference type="GO" id="GO:0005945">
    <property type="term" value="C:6-phosphofructokinase complex"/>
    <property type="evidence" value="ECO:0007669"/>
    <property type="project" value="TreeGrafter"/>
</dbReference>
<organism evidence="17 18">
    <name type="scientific">Meiothermus granaticius NBRC 107808</name>
    <dbReference type="NCBI Taxonomy" id="1227551"/>
    <lineage>
        <taxon>Bacteria</taxon>
        <taxon>Thermotogati</taxon>
        <taxon>Deinococcota</taxon>
        <taxon>Deinococci</taxon>
        <taxon>Thermales</taxon>
        <taxon>Thermaceae</taxon>
        <taxon>Meiothermus</taxon>
    </lineage>
</organism>
<comment type="subcellular location">
    <subcellularLocation>
        <location evidence="2">Cytoplasm</location>
    </subcellularLocation>
</comment>
<evidence type="ECO:0000256" key="1">
    <source>
        <dbReference type="ARBA" id="ARBA00001946"/>
    </source>
</evidence>
<keyword evidence="7 17" id="KW-0808">Transferase</keyword>
<keyword evidence="11" id="KW-0067">ATP-binding</keyword>
<dbReference type="GO" id="GO:0030388">
    <property type="term" value="P:fructose 1,6-bisphosphate metabolic process"/>
    <property type="evidence" value="ECO:0007669"/>
    <property type="project" value="TreeGrafter"/>
</dbReference>
<dbReference type="GO" id="GO:0006002">
    <property type="term" value="P:fructose 6-phosphate metabolic process"/>
    <property type="evidence" value="ECO:0007669"/>
    <property type="project" value="InterPro"/>
</dbReference>
<evidence type="ECO:0000313" key="18">
    <source>
        <dbReference type="Proteomes" id="UP000266178"/>
    </source>
</evidence>
<evidence type="ECO:0000259" key="16">
    <source>
        <dbReference type="Pfam" id="PF00365"/>
    </source>
</evidence>
<dbReference type="GO" id="GO:0048029">
    <property type="term" value="F:monosaccharide binding"/>
    <property type="evidence" value="ECO:0007669"/>
    <property type="project" value="TreeGrafter"/>
</dbReference>
<evidence type="ECO:0000256" key="5">
    <source>
        <dbReference type="ARBA" id="ARBA00022490"/>
    </source>
</evidence>
<comment type="pathway">
    <text evidence="3">Carbohydrate degradation; glycolysis; D-glyceraldehyde 3-phosphate and glycerone phosphate from D-glucose: step 3/4.</text>
</comment>
<evidence type="ECO:0000256" key="3">
    <source>
        <dbReference type="ARBA" id="ARBA00004679"/>
    </source>
</evidence>
<comment type="similarity">
    <text evidence="14">Belongs to the phosphofructokinase type A (PFKA) family.</text>
</comment>
<dbReference type="GO" id="GO:0046872">
    <property type="term" value="F:metal ion binding"/>
    <property type="evidence" value="ECO:0007669"/>
    <property type="project" value="UniProtKB-KW"/>
</dbReference>
<evidence type="ECO:0000256" key="2">
    <source>
        <dbReference type="ARBA" id="ARBA00004496"/>
    </source>
</evidence>
<dbReference type="GO" id="GO:0042802">
    <property type="term" value="F:identical protein binding"/>
    <property type="evidence" value="ECO:0007669"/>
    <property type="project" value="TreeGrafter"/>
</dbReference>
<dbReference type="PANTHER" id="PTHR13697">
    <property type="entry name" value="PHOSPHOFRUCTOKINASE"/>
    <property type="match status" value="1"/>
</dbReference>
<evidence type="ECO:0000313" key="17">
    <source>
        <dbReference type="EMBL" id="RIH92401.1"/>
    </source>
</evidence>
<dbReference type="InterPro" id="IPR035966">
    <property type="entry name" value="PKF_sf"/>
</dbReference>
<dbReference type="NCBIfam" id="NF002872">
    <property type="entry name" value="PRK03202.1"/>
    <property type="match status" value="1"/>
</dbReference>
<dbReference type="GO" id="GO:0005524">
    <property type="term" value="F:ATP binding"/>
    <property type="evidence" value="ECO:0007669"/>
    <property type="project" value="UniProtKB-KW"/>
</dbReference>
<evidence type="ECO:0000256" key="4">
    <source>
        <dbReference type="ARBA" id="ARBA00012055"/>
    </source>
</evidence>
<dbReference type="GO" id="GO:0003872">
    <property type="term" value="F:6-phosphofructokinase activity"/>
    <property type="evidence" value="ECO:0007669"/>
    <property type="project" value="UniProtKB-EC"/>
</dbReference>
<reference evidence="17 18" key="1">
    <citation type="submission" date="2018-08" db="EMBL/GenBank/DDBJ databases">
        <title>Meiothermus granaticius genome AF-68 sequencing project.</title>
        <authorList>
            <person name="Da Costa M.S."/>
            <person name="Albuquerque L."/>
            <person name="Raposo P."/>
            <person name="Froufe H.J.C."/>
            <person name="Barroso C.S."/>
            <person name="Egas C."/>
        </authorList>
    </citation>
    <scope>NUCLEOTIDE SEQUENCE [LARGE SCALE GENOMIC DNA]</scope>
    <source>
        <strain evidence="17 18">AF-68</strain>
    </source>
</reference>
<protein>
    <recommendedName>
        <fullName evidence="4">6-phosphofructokinase</fullName>
        <ecNumber evidence="4">2.7.1.11</ecNumber>
    </recommendedName>
</protein>